<keyword evidence="8" id="KW-0503">Monooxygenase</keyword>
<gene>
    <name evidence="9" type="ORF">A0H81_13215</name>
</gene>
<evidence type="ECO:0000256" key="8">
    <source>
        <dbReference type="ARBA" id="ARBA00023033"/>
    </source>
</evidence>
<dbReference type="PANTHER" id="PTHR24305:SF166">
    <property type="entry name" value="CYTOCHROME P450 12A4, MITOCHONDRIAL-RELATED"/>
    <property type="match status" value="1"/>
</dbReference>
<dbReference type="EMBL" id="LUGG01000027">
    <property type="protein sequence ID" value="OBZ66893.1"/>
    <property type="molecule type" value="Genomic_DNA"/>
</dbReference>
<protein>
    <recommendedName>
        <fullName evidence="11">Cytochrome P450</fullName>
    </recommendedName>
</protein>
<evidence type="ECO:0000256" key="2">
    <source>
        <dbReference type="ARBA" id="ARBA00005179"/>
    </source>
</evidence>
<accession>A0A1C7LQ95</accession>
<keyword evidence="7" id="KW-0408">Iron</keyword>
<dbReference type="GO" id="GO:0004497">
    <property type="term" value="F:monooxygenase activity"/>
    <property type="evidence" value="ECO:0007669"/>
    <property type="project" value="UniProtKB-KW"/>
</dbReference>
<reference evidence="9 10" key="1">
    <citation type="submission" date="2016-03" db="EMBL/GenBank/DDBJ databases">
        <title>Whole genome sequencing of Grifola frondosa 9006-11.</title>
        <authorList>
            <person name="Min B."/>
            <person name="Park H."/>
            <person name="Kim J.-G."/>
            <person name="Cho H."/>
            <person name="Oh Y.-L."/>
            <person name="Kong W.-S."/>
            <person name="Choi I.-G."/>
        </authorList>
    </citation>
    <scope>NUCLEOTIDE SEQUENCE [LARGE SCALE GENOMIC DNA]</scope>
    <source>
        <strain evidence="9 10">9006-11</strain>
    </source>
</reference>
<sequence length="247" mass="27631">MRTIITAGHLTTGNTLCFILYELARHPDVQEKVRSEIDMMLAAVHERGKMDYNMSDLDGMHFVLAVLKEVMRLHPVIYDRTLLAKADDILPLSKPIVMTNGKMLSELPVRAGQYVHVSIAGYNRLKDVWGSDAHAFRPGRWFDGSITTRSNFGVFGNLANFAVAAYPALGGDLRALLPSSIAIVNKLIVHKRDREETFMVEILRNFHISLPEEKILRASSGIMSPMLSGSPEKGMQLPSSFLRFCDM</sequence>
<dbReference type="STRING" id="5627.A0A1C7LQ95"/>
<keyword evidence="6" id="KW-0560">Oxidoreductase</keyword>
<dbReference type="GO" id="GO:0005506">
    <property type="term" value="F:iron ion binding"/>
    <property type="evidence" value="ECO:0007669"/>
    <property type="project" value="InterPro"/>
</dbReference>
<evidence type="ECO:0000256" key="4">
    <source>
        <dbReference type="ARBA" id="ARBA00022617"/>
    </source>
</evidence>
<dbReference type="InterPro" id="IPR036396">
    <property type="entry name" value="Cyt_P450_sf"/>
</dbReference>
<comment type="similarity">
    <text evidence="3">Belongs to the cytochrome P450 family.</text>
</comment>
<dbReference type="Pfam" id="PF00067">
    <property type="entry name" value="p450"/>
    <property type="match status" value="1"/>
</dbReference>
<comment type="caution">
    <text evidence="9">The sequence shown here is derived from an EMBL/GenBank/DDBJ whole genome shotgun (WGS) entry which is preliminary data.</text>
</comment>
<dbReference type="GO" id="GO:0020037">
    <property type="term" value="F:heme binding"/>
    <property type="evidence" value="ECO:0007669"/>
    <property type="project" value="InterPro"/>
</dbReference>
<evidence type="ECO:0000256" key="3">
    <source>
        <dbReference type="ARBA" id="ARBA00010617"/>
    </source>
</evidence>
<dbReference type="GO" id="GO:0016705">
    <property type="term" value="F:oxidoreductase activity, acting on paired donors, with incorporation or reduction of molecular oxygen"/>
    <property type="evidence" value="ECO:0007669"/>
    <property type="project" value="InterPro"/>
</dbReference>
<keyword evidence="10" id="KW-1185">Reference proteome</keyword>
<evidence type="ECO:0000256" key="5">
    <source>
        <dbReference type="ARBA" id="ARBA00022723"/>
    </source>
</evidence>
<keyword evidence="4" id="KW-0349">Heme</keyword>
<comment type="cofactor">
    <cofactor evidence="1">
        <name>heme</name>
        <dbReference type="ChEBI" id="CHEBI:30413"/>
    </cofactor>
</comment>
<evidence type="ECO:0000256" key="6">
    <source>
        <dbReference type="ARBA" id="ARBA00023002"/>
    </source>
</evidence>
<dbReference type="PANTHER" id="PTHR24305">
    <property type="entry name" value="CYTOCHROME P450"/>
    <property type="match status" value="1"/>
</dbReference>
<dbReference type="SUPFAM" id="SSF48264">
    <property type="entry name" value="Cytochrome P450"/>
    <property type="match status" value="1"/>
</dbReference>
<evidence type="ECO:0000256" key="1">
    <source>
        <dbReference type="ARBA" id="ARBA00001971"/>
    </source>
</evidence>
<organism evidence="9 10">
    <name type="scientific">Grifola frondosa</name>
    <name type="common">Maitake</name>
    <name type="synonym">Polyporus frondosus</name>
    <dbReference type="NCBI Taxonomy" id="5627"/>
    <lineage>
        <taxon>Eukaryota</taxon>
        <taxon>Fungi</taxon>
        <taxon>Dikarya</taxon>
        <taxon>Basidiomycota</taxon>
        <taxon>Agaricomycotina</taxon>
        <taxon>Agaricomycetes</taxon>
        <taxon>Polyporales</taxon>
        <taxon>Grifolaceae</taxon>
        <taxon>Grifola</taxon>
    </lineage>
</organism>
<evidence type="ECO:0008006" key="11">
    <source>
        <dbReference type="Google" id="ProtNLM"/>
    </source>
</evidence>
<dbReference type="OrthoDB" id="2788300at2759"/>
<comment type="pathway">
    <text evidence="2">Secondary metabolite biosynthesis.</text>
</comment>
<evidence type="ECO:0000256" key="7">
    <source>
        <dbReference type="ARBA" id="ARBA00023004"/>
    </source>
</evidence>
<proteinExistence type="inferred from homology"/>
<dbReference type="InterPro" id="IPR050121">
    <property type="entry name" value="Cytochrome_P450_monoxygenase"/>
</dbReference>
<name>A0A1C7LQ95_GRIFR</name>
<dbReference type="Proteomes" id="UP000092993">
    <property type="component" value="Unassembled WGS sequence"/>
</dbReference>
<evidence type="ECO:0000313" key="9">
    <source>
        <dbReference type="EMBL" id="OBZ66893.1"/>
    </source>
</evidence>
<dbReference type="InterPro" id="IPR001128">
    <property type="entry name" value="Cyt_P450"/>
</dbReference>
<dbReference type="PRINTS" id="PR00385">
    <property type="entry name" value="P450"/>
</dbReference>
<dbReference type="Gene3D" id="1.10.630.10">
    <property type="entry name" value="Cytochrome P450"/>
    <property type="match status" value="1"/>
</dbReference>
<keyword evidence="5" id="KW-0479">Metal-binding</keyword>
<dbReference type="AlphaFoldDB" id="A0A1C7LQ95"/>
<evidence type="ECO:0000313" key="10">
    <source>
        <dbReference type="Proteomes" id="UP000092993"/>
    </source>
</evidence>